<dbReference type="PANTHER" id="PTHR33985:SF29">
    <property type="entry name" value="FAS1 DOMAIN-CONTAINING PROTEIN"/>
    <property type="match status" value="1"/>
</dbReference>
<evidence type="ECO:0000256" key="2">
    <source>
        <dbReference type="SAM" id="Phobius"/>
    </source>
</evidence>
<evidence type="ECO:0000256" key="3">
    <source>
        <dbReference type="SAM" id="SignalP"/>
    </source>
</evidence>
<keyword evidence="3" id="KW-0732">Signal</keyword>
<dbReference type="AlphaFoldDB" id="A0A822ZUB0"/>
<organism evidence="5 6">
    <name type="scientific">Nelumbo nucifera</name>
    <name type="common">Sacred lotus</name>
    <dbReference type="NCBI Taxonomy" id="4432"/>
    <lineage>
        <taxon>Eukaryota</taxon>
        <taxon>Viridiplantae</taxon>
        <taxon>Streptophyta</taxon>
        <taxon>Embryophyta</taxon>
        <taxon>Tracheophyta</taxon>
        <taxon>Spermatophyta</taxon>
        <taxon>Magnoliopsida</taxon>
        <taxon>Proteales</taxon>
        <taxon>Nelumbonaceae</taxon>
        <taxon>Nelumbo</taxon>
    </lineage>
</organism>
<dbReference type="PROSITE" id="PS50213">
    <property type="entry name" value="FAS1"/>
    <property type="match status" value="1"/>
</dbReference>
<keyword evidence="6" id="KW-1185">Reference proteome</keyword>
<dbReference type="Proteomes" id="UP000607653">
    <property type="component" value="Unassembled WGS sequence"/>
</dbReference>
<protein>
    <recommendedName>
        <fullName evidence="4">FAS1 domain-containing protein</fullName>
    </recommendedName>
</protein>
<dbReference type="InterPro" id="IPR052806">
    <property type="entry name" value="Fasciclin-like_AGP"/>
</dbReference>
<evidence type="ECO:0000313" key="5">
    <source>
        <dbReference type="EMBL" id="DAD45478.1"/>
    </source>
</evidence>
<feature type="signal peptide" evidence="3">
    <location>
        <begin position="1"/>
        <end position="26"/>
    </location>
</feature>
<sequence length="264" mass="29952">MASMLQFSSLFLPLLLSCFFVLPTTADDTPTAAHHALEIPVEKIKKALSDSNYLTMSMTLELALSNLIPTHEFFNNKDIKTLTIFCPSDKAFTSPNFKYTGPPLTLLRYHVALENLDREVLETSQLHWSKVDTLLPGHPLVVTSVNRHASVNDVKISYWNLYNDGHVIVHGVEDFFDPAFQTIWFPQYDGGVLMQNDGSYAEALSRVFDYFHEPKNRSELLMVFVYATAAILCLLLRHLILCLCWARRREAMDGYVTLKSGPFA</sequence>
<dbReference type="PANTHER" id="PTHR33985">
    <property type="entry name" value="OS02G0491300 PROTEIN-RELATED"/>
    <property type="match status" value="1"/>
</dbReference>
<evidence type="ECO:0000256" key="1">
    <source>
        <dbReference type="ARBA" id="ARBA00007843"/>
    </source>
</evidence>
<dbReference type="EMBL" id="DUZY01000007">
    <property type="protein sequence ID" value="DAD45478.1"/>
    <property type="molecule type" value="Genomic_DNA"/>
</dbReference>
<evidence type="ECO:0000313" key="6">
    <source>
        <dbReference type="Proteomes" id="UP000607653"/>
    </source>
</evidence>
<feature type="domain" description="FAS1" evidence="4">
    <location>
        <begin position="41"/>
        <end position="180"/>
    </location>
</feature>
<dbReference type="SMART" id="SM00554">
    <property type="entry name" value="FAS1"/>
    <property type="match status" value="1"/>
</dbReference>
<keyword evidence="2" id="KW-1133">Transmembrane helix</keyword>
<dbReference type="SUPFAM" id="SSF82153">
    <property type="entry name" value="FAS1 domain"/>
    <property type="match status" value="1"/>
</dbReference>
<accession>A0A822ZUB0</accession>
<keyword evidence="2" id="KW-0812">Transmembrane</keyword>
<feature type="chain" id="PRO_5032493949" description="FAS1 domain-containing protein" evidence="3">
    <location>
        <begin position="27"/>
        <end position="264"/>
    </location>
</feature>
<gene>
    <name evidence="5" type="ORF">HUJ06_003708</name>
</gene>
<comment type="caution">
    <text evidence="5">The sequence shown here is derived from an EMBL/GenBank/DDBJ whole genome shotgun (WGS) entry which is preliminary data.</text>
</comment>
<name>A0A822ZUB0_NELNU</name>
<dbReference type="InterPro" id="IPR000782">
    <property type="entry name" value="FAS1_domain"/>
</dbReference>
<proteinExistence type="inferred from homology"/>
<keyword evidence="2" id="KW-0472">Membrane</keyword>
<dbReference type="Gene3D" id="2.30.180.10">
    <property type="entry name" value="FAS1 domain"/>
    <property type="match status" value="1"/>
</dbReference>
<evidence type="ECO:0000259" key="4">
    <source>
        <dbReference type="PROSITE" id="PS50213"/>
    </source>
</evidence>
<comment type="similarity">
    <text evidence="1">Belongs to the fasciclin-like AGP family.</text>
</comment>
<reference evidence="5 6" key="1">
    <citation type="journal article" date="2020" name="Mol. Biol. Evol.">
        <title>Distinct Expression and Methylation Patterns for Genes with Different Fates following a Single Whole-Genome Duplication in Flowering Plants.</title>
        <authorList>
            <person name="Shi T."/>
            <person name="Rahmani R.S."/>
            <person name="Gugger P.F."/>
            <person name="Wang M."/>
            <person name="Li H."/>
            <person name="Zhang Y."/>
            <person name="Li Z."/>
            <person name="Wang Q."/>
            <person name="Van de Peer Y."/>
            <person name="Marchal K."/>
            <person name="Chen J."/>
        </authorList>
    </citation>
    <scope>NUCLEOTIDE SEQUENCE [LARGE SCALE GENOMIC DNA]</scope>
    <source>
        <tissue evidence="5">Leaf</tissue>
    </source>
</reference>
<dbReference type="Pfam" id="PF02469">
    <property type="entry name" value="Fasciclin"/>
    <property type="match status" value="1"/>
</dbReference>
<dbReference type="InterPro" id="IPR036378">
    <property type="entry name" value="FAS1_dom_sf"/>
</dbReference>
<feature type="transmembrane region" description="Helical" evidence="2">
    <location>
        <begin position="220"/>
        <end position="246"/>
    </location>
</feature>